<organism evidence="10 11">
    <name type="scientific">[Mycobacterium] stephanolepidis</name>
    <dbReference type="NCBI Taxonomy" id="1520670"/>
    <lineage>
        <taxon>Bacteria</taxon>
        <taxon>Bacillati</taxon>
        <taxon>Actinomycetota</taxon>
        <taxon>Actinomycetes</taxon>
        <taxon>Mycobacteriales</taxon>
        <taxon>Mycobacteriaceae</taxon>
        <taxon>Mycobacteroides</taxon>
    </lineage>
</organism>
<dbReference type="PANTHER" id="PTHR30572:SF4">
    <property type="entry name" value="ABC TRANSPORTER PERMEASE YTRF"/>
    <property type="match status" value="1"/>
</dbReference>
<feature type="transmembrane region" description="Helical" evidence="7">
    <location>
        <begin position="815"/>
        <end position="838"/>
    </location>
</feature>
<dbReference type="PANTHER" id="PTHR30572">
    <property type="entry name" value="MEMBRANE COMPONENT OF TRANSPORTER-RELATED"/>
    <property type="match status" value="1"/>
</dbReference>
<feature type="transmembrane region" description="Helical" evidence="7">
    <location>
        <begin position="485"/>
        <end position="504"/>
    </location>
</feature>
<dbReference type="GO" id="GO:0022857">
    <property type="term" value="F:transmembrane transporter activity"/>
    <property type="evidence" value="ECO:0007669"/>
    <property type="project" value="TreeGrafter"/>
</dbReference>
<dbReference type="InterPro" id="IPR003838">
    <property type="entry name" value="ABC3_permease_C"/>
</dbReference>
<dbReference type="OrthoDB" id="3223244at2"/>
<keyword evidence="4 7" id="KW-1133">Transmembrane helix</keyword>
<proteinExistence type="inferred from homology"/>
<feature type="transmembrane region" description="Helical" evidence="7">
    <location>
        <begin position="440"/>
        <end position="464"/>
    </location>
</feature>
<dbReference type="KEGG" id="mste:MSTE_03401"/>
<feature type="transmembrane region" description="Helical" evidence="7">
    <location>
        <begin position="769"/>
        <end position="795"/>
    </location>
</feature>
<dbReference type="RefSeq" id="WP_096502891.1">
    <property type="nucleotide sequence ID" value="NZ_AP018165.1"/>
</dbReference>
<evidence type="ECO:0000259" key="8">
    <source>
        <dbReference type="Pfam" id="PF02687"/>
    </source>
</evidence>
<keyword evidence="11" id="KW-1185">Reference proteome</keyword>
<dbReference type="AlphaFoldDB" id="A0A1Z4F0J9"/>
<evidence type="ECO:0000313" key="11">
    <source>
        <dbReference type="Proteomes" id="UP000217954"/>
    </source>
</evidence>
<feature type="transmembrane region" description="Helical" evidence="7">
    <location>
        <begin position="27"/>
        <end position="46"/>
    </location>
</feature>
<keyword evidence="3 7" id="KW-0812">Transmembrane</keyword>
<evidence type="ECO:0000259" key="9">
    <source>
        <dbReference type="Pfam" id="PF12704"/>
    </source>
</evidence>
<evidence type="ECO:0000256" key="1">
    <source>
        <dbReference type="ARBA" id="ARBA00004651"/>
    </source>
</evidence>
<evidence type="ECO:0000256" key="6">
    <source>
        <dbReference type="ARBA" id="ARBA00038076"/>
    </source>
</evidence>
<feature type="transmembrane region" description="Helical" evidence="7">
    <location>
        <begin position="357"/>
        <end position="385"/>
    </location>
</feature>
<feature type="domain" description="ABC3 transporter permease C-terminal" evidence="8">
    <location>
        <begin position="728"/>
        <end position="844"/>
    </location>
</feature>
<keyword evidence="2" id="KW-1003">Cell membrane</keyword>
<evidence type="ECO:0000256" key="5">
    <source>
        <dbReference type="ARBA" id="ARBA00023136"/>
    </source>
</evidence>
<dbReference type="GO" id="GO:0005886">
    <property type="term" value="C:plasma membrane"/>
    <property type="evidence" value="ECO:0007669"/>
    <property type="project" value="UniProtKB-SubCell"/>
</dbReference>
<evidence type="ECO:0000256" key="7">
    <source>
        <dbReference type="SAM" id="Phobius"/>
    </source>
</evidence>
<evidence type="ECO:0000256" key="2">
    <source>
        <dbReference type="ARBA" id="ARBA00022475"/>
    </source>
</evidence>
<gene>
    <name evidence="10" type="ORF">MSTE_03401</name>
</gene>
<dbReference type="Proteomes" id="UP000217954">
    <property type="component" value="Chromosome"/>
</dbReference>
<comment type="subcellular location">
    <subcellularLocation>
        <location evidence="1">Cell membrane</location>
        <topology evidence="1">Multi-pass membrane protein</topology>
    </subcellularLocation>
</comment>
<dbReference type="EMBL" id="AP018165">
    <property type="protein sequence ID" value="BAX98702.1"/>
    <property type="molecule type" value="Genomic_DNA"/>
</dbReference>
<keyword evidence="5 7" id="KW-0472">Membrane</keyword>
<sequence length="852" mass="90136">MRLPTGGAVRFKRVHLMALLYDWRRTILAVVGVALGVTLVLGMAQLRNEVVKPFDSFGPALTQAAKGRVIQVTPQVSGRLPEALVARLQQELPDVQAVVPFVAGLTPVEIRGERHGFFVMGAPCEIELLVGPFQCEERARTERPADGPGTPFEIPKTVADRLALTLGDEVRLPGRLPGSAHLGWTFPEYERVQSINGGNVLLAPSAAHAADLLGGKGFVTAAFVIEKPGADIEPDIQRIVGDIATTGPPKPQMPVLYATAKQTLDLTAFSGILIGILIAVNTILLGIEERRSVMGTIGAIGAKPRSIFFGFLGEGAILGAVGGLVAVPSGFLLGSFLVDRFGRSMLAGSGGEISNTWTPSLIALGVGAGVLCGVLAIFWPALRLVREGPLQSMSAFGADRRVRRVSFLPLIIGVILILGAVLLMLAFNRGQVPLKVGSNGLFLGLLGLTALMVWLTPPAARLLIRLIERPRPDIGRLVRADVQRYAVLFATTVAVLTVGTSLAIGSQSVQLLAADQLGAQKAQRLPDALVIAPQALLDQRQTQIAPNVYAAIREIAGRREIDSRWRALIPSASDPRVVLGVTPGSWYATQFAAPTNNAAAFWRGLSAGEVALSTVAAGRLGATAGDTIELPSVAGHHKYRVAGVFEPKIINDSTLGDIVLVSEKLAQSDWAAVREQVVVRYQSAAEASAHRSDFLALGAGLSLYDDDGWNDAGKSAITRFFAPFTVSGYVMMFTAGISVLNVFLLGLVQRRRERAVLRAIGTTTRREQAVVIAQGLVLAVLAAGFAVLGGLGLIYLQALASPVFYGFQLSWGVTAYPLVVGTLGVAALVAAAIAYPVLQASRLETSEVLQSD</sequence>
<reference evidence="11" key="1">
    <citation type="journal article" date="2017" name="Genome Announc.">
        <title>Complete Genome Sequence of Mycobacterium stephanolepidis.</title>
        <authorList>
            <person name="Fukano H."/>
            <person name="Yoshida M."/>
            <person name="Katayama Y."/>
            <person name="Omatsu T."/>
            <person name="Mizutani T."/>
            <person name="Kurata O."/>
            <person name="Wada S."/>
            <person name="Hoshino Y."/>
        </authorList>
    </citation>
    <scope>NUCLEOTIDE SEQUENCE [LARGE SCALE GENOMIC DNA]</scope>
    <source>
        <strain evidence="11">NJB0901</strain>
    </source>
</reference>
<feature type="transmembrane region" description="Helical" evidence="7">
    <location>
        <begin position="726"/>
        <end position="748"/>
    </location>
</feature>
<feature type="domain" description="ABC3 transporter permease C-terminal" evidence="8">
    <location>
        <begin position="268"/>
        <end position="388"/>
    </location>
</feature>
<name>A0A1Z4F0J9_9MYCO</name>
<feature type="transmembrane region" description="Helical" evidence="7">
    <location>
        <begin position="406"/>
        <end position="428"/>
    </location>
</feature>
<comment type="similarity">
    <text evidence="6">Belongs to the ABC-4 integral membrane protein family.</text>
</comment>
<dbReference type="Pfam" id="PF12704">
    <property type="entry name" value="MacB_PCD"/>
    <property type="match status" value="1"/>
</dbReference>
<feature type="transmembrane region" description="Helical" evidence="7">
    <location>
        <begin position="266"/>
        <end position="287"/>
    </location>
</feature>
<accession>A0A1Z4F0J9</accession>
<dbReference type="InterPro" id="IPR025857">
    <property type="entry name" value="MacB_PCD"/>
</dbReference>
<dbReference type="Pfam" id="PF02687">
    <property type="entry name" value="FtsX"/>
    <property type="match status" value="2"/>
</dbReference>
<reference evidence="10 11" key="2">
    <citation type="journal article" date="2017" name="Int. J. Syst. Evol. Microbiol.">
        <title>Mycobacterium stephanolepidis sp. nov., a rapidly growing species related to Mycobacterium chelonae, isolated from marine teleost fish, Stephanolepis cirrhifer.</title>
        <authorList>
            <person name="Fukano H."/>
            <person name="Wada S."/>
            <person name="Kurata O."/>
            <person name="Katayama K."/>
            <person name="Fujiwara N."/>
            <person name="Hoshino Y."/>
        </authorList>
    </citation>
    <scope>NUCLEOTIDE SEQUENCE [LARGE SCALE GENOMIC DNA]</scope>
    <source>
        <strain evidence="10 11">NJB0901</strain>
    </source>
</reference>
<dbReference type="InterPro" id="IPR050250">
    <property type="entry name" value="Macrolide_Exporter_MacB"/>
</dbReference>
<feature type="domain" description="MacB-like periplasmic core" evidence="9">
    <location>
        <begin position="26"/>
        <end position="173"/>
    </location>
</feature>
<evidence type="ECO:0000256" key="4">
    <source>
        <dbReference type="ARBA" id="ARBA00022989"/>
    </source>
</evidence>
<feature type="transmembrane region" description="Helical" evidence="7">
    <location>
        <begin position="308"/>
        <end position="337"/>
    </location>
</feature>
<evidence type="ECO:0000256" key="3">
    <source>
        <dbReference type="ARBA" id="ARBA00022692"/>
    </source>
</evidence>
<evidence type="ECO:0000313" key="10">
    <source>
        <dbReference type="EMBL" id="BAX98702.1"/>
    </source>
</evidence>
<protein>
    <submittedName>
        <fullName evidence="10">ABC transporter</fullName>
    </submittedName>
</protein>